<dbReference type="Proteomes" id="UP000183832">
    <property type="component" value="Unassembled WGS sequence"/>
</dbReference>
<protein>
    <submittedName>
        <fullName evidence="1">CLUMA_CG002073, isoform A</fullName>
    </submittedName>
</protein>
<dbReference type="EMBL" id="CVRI01000006">
    <property type="protein sequence ID" value="CRK88294.1"/>
    <property type="molecule type" value="Genomic_DNA"/>
</dbReference>
<gene>
    <name evidence="1" type="ORF">CLUMA_CG002073</name>
</gene>
<evidence type="ECO:0000313" key="1">
    <source>
        <dbReference type="EMBL" id="CRK88294.1"/>
    </source>
</evidence>
<evidence type="ECO:0000313" key="2">
    <source>
        <dbReference type="Proteomes" id="UP000183832"/>
    </source>
</evidence>
<accession>A0A1J1HP91</accession>
<name>A0A1J1HP91_9DIPT</name>
<keyword evidence="2" id="KW-1185">Reference proteome</keyword>
<organism evidence="1 2">
    <name type="scientific">Clunio marinus</name>
    <dbReference type="NCBI Taxonomy" id="568069"/>
    <lineage>
        <taxon>Eukaryota</taxon>
        <taxon>Metazoa</taxon>
        <taxon>Ecdysozoa</taxon>
        <taxon>Arthropoda</taxon>
        <taxon>Hexapoda</taxon>
        <taxon>Insecta</taxon>
        <taxon>Pterygota</taxon>
        <taxon>Neoptera</taxon>
        <taxon>Endopterygota</taxon>
        <taxon>Diptera</taxon>
        <taxon>Nematocera</taxon>
        <taxon>Chironomoidea</taxon>
        <taxon>Chironomidae</taxon>
        <taxon>Clunio</taxon>
    </lineage>
</organism>
<sequence>MGKDVKKETRVKQTWKKHNSIKSVHKKTKQYSVSKEKNLCGKARKWFGLNSHKSYVSANFRCVFNILLPSMLVVESVTFEVGNSCIKQVTERERKRQFLFNILAESFAH</sequence>
<proteinExistence type="predicted"/>
<dbReference type="AlphaFoldDB" id="A0A1J1HP91"/>
<reference evidence="1 2" key="1">
    <citation type="submission" date="2015-04" db="EMBL/GenBank/DDBJ databases">
        <authorList>
            <person name="Syromyatnikov M.Y."/>
            <person name="Popov V.N."/>
        </authorList>
    </citation>
    <scope>NUCLEOTIDE SEQUENCE [LARGE SCALE GENOMIC DNA]</scope>
</reference>